<comment type="caution">
    <text evidence="1">The sequence shown here is derived from an EMBL/GenBank/DDBJ whole genome shotgun (WGS) entry which is preliminary data.</text>
</comment>
<proteinExistence type="predicted"/>
<name>A0ABV0DYW2_9BURK</name>
<evidence type="ECO:0000313" key="1">
    <source>
        <dbReference type="EMBL" id="MEO1754850.1"/>
    </source>
</evidence>
<reference evidence="1 2" key="1">
    <citation type="submission" date="2024-01" db="EMBL/GenBank/DDBJ databases">
        <title>The diversity of rhizobia nodulating Mimosa spp. in eleven states of Brazil covering several biomes is determined by host plant, location, and edaphic factors.</title>
        <authorList>
            <person name="Rouws L."/>
            <person name="Barauna A."/>
            <person name="Beukes C."/>
            <person name="De Faria S.M."/>
            <person name="Gross E."/>
            <person name="Dos Reis Junior F.B."/>
            <person name="Simon M."/>
            <person name="Maluk M."/>
            <person name="Odee D.W."/>
            <person name="Kenicer G."/>
            <person name="Young J.P.W."/>
            <person name="Reis V.M."/>
            <person name="Zilli J."/>
            <person name="James E.K."/>
        </authorList>
    </citation>
    <scope>NUCLEOTIDE SEQUENCE [LARGE SCALE GENOMIC DNA]</scope>
    <source>
        <strain evidence="1 2">JHI1651</strain>
    </source>
</reference>
<dbReference type="Proteomes" id="UP001462961">
    <property type="component" value="Unassembled WGS sequence"/>
</dbReference>
<evidence type="ECO:0000313" key="2">
    <source>
        <dbReference type="Proteomes" id="UP001462961"/>
    </source>
</evidence>
<organism evidence="1 2">
    <name type="scientific">Paraburkholderia caribensis</name>
    <dbReference type="NCBI Taxonomy" id="75105"/>
    <lineage>
        <taxon>Bacteria</taxon>
        <taxon>Pseudomonadati</taxon>
        <taxon>Pseudomonadota</taxon>
        <taxon>Betaproteobacteria</taxon>
        <taxon>Burkholderiales</taxon>
        <taxon>Burkholderiaceae</taxon>
        <taxon>Paraburkholderia</taxon>
    </lineage>
</organism>
<protein>
    <submittedName>
        <fullName evidence="1">Uncharacterized protein</fullName>
    </submittedName>
</protein>
<dbReference type="RefSeq" id="WP_107201494.1">
    <property type="nucleotide sequence ID" value="NZ_JAKUCO010000008.1"/>
</dbReference>
<keyword evidence="2" id="KW-1185">Reference proteome</keyword>
<dbReference type="EMBL" id="JAYLVJ010000013">
    <property type="protein sequence ID" value="MEO1754850.1"/>
    <property type="molecule type" value="Genomic_DNA"/>
</dbReference>
<sequence length="66" mass="7255">MSRAETPGCLVAMKVPGEPEPAPIIEDLHCGPRRPHRPARYGGQSFLQLGVVERFANGKFIGNREL</sequence>
<accession>A0ABV0DYW2</accession>
<gene>
    <name evidence="1" type="ORF">VOI32_13025</name>
</gene>